<reference evidence="1" key="1">
    <citation type="submission" date="2024-06" db="EMBL/GenBank/DDBJ databases">
        <title>Sequencing and assembly of the genome of Dyadobacter sp. strain 676, a symbiont of Cyamopsis tetragonoloba.</title>
        <authorList>
            <person name="Guro P."/>
            <person name="Sazanova A."/>
            <person name="Kuznetsova I."/>
            <person name="Belimov A."/>
            <person name="Safronova V."/>
        </authorList>
    </citation>
    <scope>NUCLEOTIDE SEQUENCE</scope>
    <source>
        <strain evidence="1">676</strain>
    </source>
</reference>
<name>A0AAU8FGC6_9BACT</name>
<accession>A0AAU8FGC6</accession>
<dbReference type="AlphaFoldDB" id="A0AAU8FGC6"/>
<organism evidence="1">
    <name type="scientific">Dyadobacter sp. 676</name>
    <dbReference type="NCBI Taxonomy" id="3088362"/>
    <lineage>
        <taxon>Bacteria</taxon>
        <taxon>Pseudomonadati</taxon>
        <taxon>Bacteroidota</taxon>
        <taxon>Cytophagia</taxon>
        <taxon>Cytophagales</taxon>
        <taxon>Spirosomataceae</taxon>
        <taxon>Dyadobacter</taxon>
    </lineage>
</organism>
<dbReference type="EMBL" id="CP159289">
    <property type="protein sequence ID" value="XCH23421.1"/>
    <property type="molecule type" value="Genomic_DNA"/>
</dbReference>
<gene>
    <name evidence="1" type="ORF">ABV298_24350</name>
</gene>
<sequence length="110" mass="11949">MDITDHLVVIGLAGQLDFTVFDRDELAAIVAQRGTVTFLKQCDTQFSPCRVGGMGCVFDNFKTVDRNVILPGDSDNEVEVADTVTGGKRRFGAVTVPADNNRVRCRPSPC</sequence>
<protein>
    <submittedName>
        <fullName evidence="1">Uncharacterized protein</fullName>
    </submittedName>
</protein>
<evidence type="ECO:0000313" key="1">
    <source>
        <dbReference type="EMBL" id="XCH23421.1"/>
    </source>
</evidence>
<dbReference type="RefSeq" id="WP_353718747.1">
    <property type="nucleotide sequence ID" value="NZ_CP159289.1"/>
</dbReference>
<proteinExistence type="predicted"/>